<dbReference type="AlphaFoldDB" id="A0A0D7BPS8"/>
<dbReference type="Gene3D" id="1.20.5.170">
    <property type="match status" value="1"/>
</dbReference>
<evidence type="ECO:0000256" key="2">
    <source>
        <dbReference type="SAM" id="MobiDB-lite"/>
    </source>
</evidence>
<protein>
    <recommendedName>
        <fullName evidence="3">BZIP domain-containing protein</fullName>
    </recommendedName>
</protein>
<dbReference type="SMART" id="SM00338">
    <property type="entry name" value="BRLZ"/>
    <property type="match status" value="1"/>
</dbReference>
<feature type="domain" description="BZIP" evidence="3">
    <location>
        <begin position="40"/>
        <end position="97"/>
    </location>
</feature>
<dbReference type="PROSITE" id="PS50217">
    <property type="entry name" value="BZIP"/>
    <property type="match status" value="1"/>
</dbReference>
<dbReference type="SUPFAM" id="SSF57959">
    <property type="entry name" value="Leucine zipper domain"/>
    <property type="match status" value="1"/>
</dbReference>
<proteinExistence type="predicted"/>
<keyword evidence="5" id="KW-1185">Reference proteome</keyword>
<name>A0A0D7BPS8_9AGAR</name>
<evidence type="ECO:0000313" key="5">
    <source>
        <dbReference type="Proteomes" id="UP000054007"/>
    </source>
</evidence>
<dbReference type="EMBL" id="KN880442">
    <property type="protein sequence ID" value="KIY72568.1"/>
    <property type="molecule type" value="Genomic_DNA"/>
</dbReference>
<feature type="region of interest" description="Disordered" evidence="2">
    <location>
        <begin position="1"/>
        <end position="21"/>
    </location>
</feature>
<reference evidence="4 5" key="1">
    <citation type="journal article" date="2015" name="Fungal Genet. Biol.">
        <title>Evolution of novel wood decay mechanisms in Agaricales revealed by the genome sequences of Fistulina hepatica and Cylindrobasidium torrendii.</title>
        <authorList>
            <person name="Floudas D."/>
            <person name="Held B.W."/>
            <person name="Riley R."/>
            <person name="Nagy L.G."/>
            <person name="Koehler G."/>
            <person name="Ransdell A.S."/>
            <person name="Younus H."/>
            <person name="Chow J."/>
            <person name="Chiniquy J."/>
            <person name="Lipzen A."/>
            <person name="Tritt A."/>
            <person name="Sun H."/>
            <person name="Haridas S."/>
            <person name="LaButti K."/>
            <person name="Ohm R.A."/>
            <person name="Kues U."/>
            <person name="Blanchette R.A."/>
            <person name="Grigoriev I.V."/>
            <person name="Minto R.E."/>
            <person name="Hibbett D.S."/>
        </authorList>
    </citation>
    <scope>NUCLEOTIDE SEQUENCE [LARGE SCALE GENOMIC DNA]</scope>
    <source>
        <strain evidence="4 5">FP15055 ss-10</strain>
    </source>
</reference>
<dbReference type="InterPro" id="IPR046347">
    <property type="entry name" value="bZIP_sf"/>
</dbReference>
<keyword evidence="1" id="KW-0175">Coiled coil</keyword>
<feature type="coiled-coil region" evidence="1">
    <location>
        <begin position="52"/>
        <end position="86"/>
    </location>
</feature>
<evidence type="ECO:0000313" key="4">
    <source>
        <dbReference type="EMBL" id="KIY72568.1"/>
    </source>
</evidence>
<accession>A0A0D7BPS8</accession>
<dbReference type="GO" id="GO:0003700">
    <property type="term" value="F:DNA-binding transcription factor activity"/>
    <property type="evidence" value="ECO:0007669"/>
    <property type="project" value="InterPro"/>
</dbReference>
<organism evidence="4 5">
    <name type="scientific">Cylindrobasidium torrendii FP15055 ss-10</name>
    <dbReference type="NCBI Taxonomy" id="1314674"/>
    <lineage>
        <taxon>Eukaryota</taxon>
        <taxon>Fungi</taxon>
        <taxon>Dikarya</taxon>
        <taxon>Basidiomycota</taxon>
        <taxon>Agaricomycotina</taxon>
        <taxon>Agaricomycetes</taxon>
        <taxon>Agaricomycetidae</taxon>
        <taxon>Agaricales</taxon>
        <taxon>Marasmiineae</taxon>
        <taxon>Physalacriaceae</taxon>
        <taxon>Cylindrobasidium</taxon>
    </lineage>
</organism>
<dbReference type="InterPro" id="IPR004827">
    <property type="entry name" value="bZIP"/>
</dbReference>
<evidence type="ECO:0000259" key="3">
    <source>
        <dbReference type="PROSITE" id="PS50217"/>
    </source>
</evidence>
<evidence type="ECO:0000256" key="1">
    <source>
        <dbReference type="SAM" id="Coils"/>
    </source>
</evidence>
<gene>
    <name evidence="4" type="ORF">CYLTODRAFT_417775</name>
</gene>
<sequence>MATMSGTTKKTVRSKRNPGDFEQLRVASNTHGISLDEVVRRRKNVEAARKSRRDREARTEQLAKRLEQLKAELQKAEAEVLDMEKSVAYYKGYVEAMERGMFNPGVWDGAYNGASMSRQ</sequence>
<dbReference type="Proteomes" id="UP000054007">
    <property type="component" value="Unassembled WGS sequence"/>
</dbReference>